<evidence type="ECO:0000313" key="6">
    <source>
        <dbReference type="Proteomes" id="UP001642483"/>
    </source>
</evidence>
<feature type="compositionally biased region" description="Basic and acidic residues" evidence="3">
    <location>
        <begin position="1"/>
        <end position="12"/>
    </location>
</feature>
<evidence type="ECO:0000256" key="2">
    <source>
        <dbReference type="RuleBase" id="RU003616"/>
    </source>
</evidence>
<dbReference type="PANTHER" id="PTHR45640">
    <property type="entry name" value="HEAT SHOCK PROTEIN HSP-12.2-RELATED"/>
    <property type="match status" value="1"/>
</dbReference>
<protein>
    <recommendedName>
        <fullName evidence="4">SHSP domain-containing protein</fullName>
    </recommendedName>
</protein>
<keyword evidence="6" id="KW-1185">Reference proteome</keyword>
<dbReference type="PRINTS" id="PR00299">
    <property type="entry name" value="ACRYSTALLIN"/>
</dbReference>
<dbReference type="InterPro" id="IPR002068">
    <property type="entry name" value="A-crystallin/Hsp20_dom"/>
</dbReference>
<evidence type="ECO:0000256" key="1">
    <source>
        <dbReference type="PROSITE-ProRule" id="PRU00285"/>
    </source>
</evidence>
<sequence>MSEQRQRSEHHINITPYRQQDPFRGNSMHDWPSTRLFDQDFGMSMTDPEFDQARQRFFRDPWATRPSPTTMVMPPRTGPVLTRQLSGGLSQPTSQVTTEDDKFKVTLDVKHFTPEEISVKTIGNSIEVHGKHEEKKDDHGVISRDFTRKYTIPPSGFTFNKTLPNFTLKGS</sequence>
<proteinExistence type="inferred from homology"/>
<reference evidence="5 6" key="1">
    <citation type="submission" date="2024-02" db="EMBL/GenBank/DDBJ databases">
        <authorList>
            <person name="Daric V."/>
            <person name="Darras S."/>
        </authorList>
    </citation>
    <scope>NUCLEOTIDE SEQUENCE [LARGE SCALE GENOMIC DNA]</scope>
</reference>
<feature type="domain" description="SHSP" evidence="4">
    <location>
        <begin position="84"/>
        <end position="171"/>
    </location>
</feature>
<feature type="region of interest" description="Disordered" evidence="3">
    <location>
        <begin position="1"/>
        <end position="31"/>
    </location>
</feature>
<dbReference type="InterPro" id="IPR008978">
    <property type="entry name" value="HSP20-like_chaperone"/>
</dbReference>
<evidence type="ECO:0000256" key="3">
    <source>
        <dbReference type="SAM" id="MobiDB-lite"/>
    </source>
</evidence>
<comment type="similarity">
    <text evidence="1 2">Belongs to the small heat shock protein (HSP20) family.</text>
</comment>
<dbReference type="EMBL" id="CAWYQH010000046">
    <property type="protein sequence ID" value="CAK8678063.1"/>
    <property type="molecule type" value="Genomic_DNA"/>
</dbReference>
<dbReference type="Pfam" id="PF00011">
    <property type="entry name" value="HSP20"/>
    <property type="match status" value="1"/>
</dbReference>
<dbReference type="SUPFAM" id="SSF49764">
    <property type="entry name" value="HSP20-like chaperones"/>
    <property type="match status" value="1"/>
</dbReference>
<gene>
    <name evidence="5" type="ORF">CVLEPA_LOCUS8019</name>
</gene>
<dbReference type="Proteomes" id="UP001642483">
    <property type="component" value="Unassembled WGS sequence"/>
</dbReference>
<dbReference type="Gene3D" id="2.60.40.790">
    <property type="match status" value="1"/>
</dbReference>
<organism evidence="5 6">
    <name type="scientific">Clavelina lepadiformis</name>
    <name type="common">Light-bulb sea squirt</name>
    <name type="synonym">Ascidia lepadiformis</name>
    <dbReference type="NCBI Taxonomy" id="159417"/>
    <lineage>
        <taxon>Eukaryota</taxon>
        <taxon>Metazoa</taxon>
        <taxon>Chordata</taxon>
        <taxon>Tunicata</taxon>
        <taxon>Ascidiacea</taxon>
        <taxon>Aplousobranchia</taxon>
        <taxon>Clavelinidae</taxon>
        <taxon>Clavelina</taxon>
    </lineage>
</organism>
<evidence type="ECO:0000313" key="5">
    <source>
        <dbReference type="EMBL" id="CAK8678063.1"/>
    </source>
</evidence>
<name>A0ABP0FJ45_CLALP</name>
<accession>A0ABP0FJ45</accession>
<dbReference type="PROSITE" id="PS01031">
    <property type="entry name" value="SHSP"/>
    <property type="match status" value="1"/>
</dbReference>
<comment type="caution">
    <text evidence="5">The sequence shown here is derived from an EMBL/GenBank/DDBJ whole genome shotgun (WGS) entry which is preliminary data.</text>
</comment>
<evidence type="ECO:0000259" key="4">
    <source>
        <dbReference type="PROSITE" id="PS01031"/>
    </source>
</evidence>
<dbReference type="InterPro" id="IPR001436">
    <property type="entry name" value="Alpha-crystallin/sHSP_animal"/>
</dbReference>
<dbReference type="PANTHER" id="PTHR45640:SF26">
    <property type="entry name" value="RE23625P"/>
    <property type="match status" value="1"/>
</dbReference>